<dbReference type="AlphaFoldDB" id="A0A2V2V2U0"/>
<sequence length="416" mass="47715">MWWCCRLHVLLLWRRWALTVSPTGVAVRLHGAPTVPPCECHAQRHWDSGTKQPRVSLGASGTCWPQLGGVSGMLCRTGVVIAPCSGSCDGSDAAARHVAGSKERPQWTLDSWLDKVLLEGKERITKMRLNDFPRNYFDGRGVEEFNENVTMKEFLISPNEFIKDEVLLSTTKALPSYQELKKGREEFYMLLEASNKLGDECAFNISQWRDFERKDTVAPLARAQINTACSYVLRDERRKAEERERRERQELGIDVSTNIKYAVFKGRVRVDKMRLNGFLTMELDGRGATDANRDVLLEAFFEDSKKYICDAGVLGEIQASDRYLRMEGAVRDEIDMEEDVNRLHEKDVDNLLKWLVASAEVRANVHDVAKGFWMQPPRKRGNQRSRAHRYTWRDCTTLCTMRGGIMSWRFLTARGR</sequence>
<dbReference type="Proteomes" id="UP000246078">
    <property type="component" value="Unassembled WGS sequence"/>
</dbReference>
<feature type="chain" id="PRO_5030058653" evidence="1">
    <location>
        <begin position="20"/>
        <end position="416"/>
    </location>
</feature>
<dbReference type="VEuPathDB" id="TriTrypDB:TcCL_NonESM08034"/>
<dbReference type="VEuPathDB" id="TriTrypDB:C4B63_152g33"/>
<dbReference type="VEuPathDB" id="TriTrypDB:C3747_385g26"/>
<name>A0A2V2V2U0_TRYCR</name>
<proteinExistence type="predicted"/>
<reference evidence="3 4" key="1">
    <citation type="journal article" date="2018" name="Microb. Genom.">
        <title>Expanding an expanded genome: long-read sequencing of Trypanosoma cruzi.</title>
        <authorList>
            <person name="Berna L."/>
            <person name="Rodriguez M."/>
            <person name="Chiribao M.L."/>
            <person name="Parodi-Talice A."/>
            <person name="Pita S."/>
            <person name="Rijo G."/>
            <person name="Alvarez-Valin F."/>
            <person name="Robello C."/>
        </authorList>
    </citation>
    <scope>NUCLEOTIDE SEQUENCE [LARGE SCALE GENOMIC DNA]</scope>
    <source>
        <strain evidence="3 4">TCC</strain>
    </source>
</reference>
<gene>
    <name evidence="3" type="ORF">C3747_385g26</name>
</gene>
<dbReference type="VEuPathDB" id="TriTrypDB:TCDM_11077"/>
<comment type="caution">
    <text evidence="3">The sequence shown here is derived from an EMBL/GenBank/DDBJ whole genome shotgun (WGS) entry which is preliminary data.</text>
</comment>
<feature type="domain" description="DUF7578" evidence="2">
    <location>
        <begin position="123"/>
        <end position="185"/>
    </location>
</feature>
<accession>A0A2V2V2U0</accession>
<dbReference type="VEuPathDB" id="TriTrypDB:TcG_12641"/>
<keyword evidence="1" id="KW-0732">Signal</keyword>
<evidence type="ECO:0000313" key="3">
    <source>
        <dbReference type="EMBL" id="PWU89806.1"/>
    </source>
</evidence>
<evidence type="ECO:0000313" key="4">
    <source>
        <dbReference type="Proteomes" id="UP000246078"/>
    </source>
</evidence>
<feature type="signal peptide" evidence="1">
    <location>
        <begin position="1"/>
        <end position="19"/>
    </location>
</feature>
<protein>
    <submittedName>
        <fullName evidence="3">Putative retrotransposon hot spot protein (RHS)</fullName>
    </submittedName>
</protein>
<feature type="domain" description="DUF7578" evidence="2">
    <location>
        <begin position="269"/>
        <end position="333"/>
    </location>
</feature>
<evidence type="ECO:0000256" key="1">
    <source>
        <dbReference type="SAM" id="SignalP"/>
    </source>
</evidence>
<dbReference type="Pfam" id="PF24466">
    <property type="entry name" value="DUF7578"/>
    <property type="match status" value="2"/>
</dbReference>
<evidence type="ECO:0000259" key="2">
    <source>
        <dbReference type="Pfam" id="PF24466"/>
    </source>
</evidence>
<dbReference type="InterPro" id="IPR056000">
    <property type="entry name" value="DUF7578"/>
</dbReference>
<dbReference type="EMBL" id="PRFC01000385">
    <property type="protein sequence ID" value="PWU89806.1"/>
    <property type="molecule type" value="Genomic_DNA"/>
</dbReference>
<dbReference type="VEuPathDB" id="TriTrypDB:TcBrA4_0157140"/>
<organism evidence="3 4">
    <name type="scientific">Trypanosoma cruzi</name>
    <dbReference type="NCBI Taxonomy" id="5693"/>
    <lineage>
        <taxon>Eukaryota</taxon>
        <taxon>Discoba</taxon>
        <taxon>Euglenozoa</taxon>
        <taxon>Kinetoplastea</taxon>
        <taxon>Metakinetoplastina</taxon>
        <taxon>Trypanosomatida</taxon>
        <taxon>Trypanosomatidae</taxon>
        <taxon>Trypanosoma</taxon>
        <taxon>Schizotrypanum</taxon>
    </lineage>
</organism>